<protein>
    <submittedName>
        <fullName evidence="2">DUF2207 domain-containing protein</fullName>
    </submittedName>
</protein>
<dbReference type="Proteomes" id="UP000544090">
    <property type="component" value="Unassembled WGS sequence"/>
</dbReference>
<sequence length="75" mass="8022">MPRTTPRTHAGEGRVAGNVIVFAIVMVLFLGSILSFGLEPQIGAIPAFALGLILFALAFFIPKQILGRSDSHETK</sequence>
<organism evidence="2 3">
    <name type="scientific">Arthrobacter mobilis</name>
    <dbReference type="NCBI Taxonomy" id="2724944"/>
    <lineage>
        <taxon>Bacteria</taxon>
        <taxon>Bacillati</taxon>
        <taxon>Actinomycetota</taxon>
        <taxon>Actinomycetes</taxon>
        <taxon>Micrococcales</taxon>
        <taxon>Micrococcaceae</taxon>
        <taxon>Arthrobacter</taxon>
    </lineage>
</organism>
<keyword evidence="3" id="KW-1185">Reference proteome</keyword>
<dbReference type="EMBL" id="JAAZSQ010000001">
    <property type="protein sequence ID" value="NKX53353.1"/>
    <property type="molecule type" value="Genomic_DNA"/>
</dbReference>
<evidence type="ECO:0000313" key="3">
    <source>
        <dbReference type="Proteomes" id="UP000544090"/>
    </source>
</evidence>
<keyword evidence="1" id="KW-0812">Transmembrane</keyword>
<keyword evidence="1" id="KW-0472">Membrane</keyword>
<evidence type="ECO:0000313" key="2">
    <source>
        <dbReference type="EMBL" id="NKX53353.1"/>
    </source>
</evidence>
<name>A0A7X6HA81_9MICC</name>
<accession>A0A7X6HA81</accession>
<proteinExistence type="predicted"/>
<dbReference type="AlphaFoldDB" id="A0A7X6HA81"/>
<feature type="transmembrane region" description="Helical" evidence="1">
    <location>
        <begin position="42"/>
        <end position="61"/>
    </location>
</feature>
<feature type="transmembrane region" description="Helical" evidence="1">
    <location>
        <begin position="15"/>
        <end position="36"/>
    </location>
</feature>
<gene>
    <name evidence="2" type="ORF">HGG74_02130</name>
</gene>
<comment type="caution">
    <text evidence="2">The sequence shown here is derived from an EMBL/GenBank/DDBJ whole genome shotgun (WGS) entry which is preliminary data.</text>
</comment>
<evidence type="ECO:0000256" key="1">
    <source>
        <dbReference type="SAM" id="Phobius"/>
    </source>
</evidence>
<keyword evidence="1" id="KW-1133">Transmembrane helix</keyword>
<reference evidence="2 3" key="1">
    <citation type="submission" date="2020-04" db="EMBL/GenBank/DDBJ databases">
        <title>Arthrobacter sp. nov.</title>
        <authorList>
            <person name="Liu S."/>
        </authorList>
    </citation>
    <scope>NUCLEOTIDE SEQUENCE [LARGE SCALE GENOMIC DNA]</scope>
    <source>
        <strain evidence="2 3">E918</strain>
    </source>
</reference>
<dbReference type="RefSeq" id="WP_168484670.1">
    <property type="nucleotide sequence ID" value="NZ_JAAZSQ010000001.1"/>
</dbReference>